<dbReference type="Pfam" id="PF14465">
    <property type="entry name" value="WHD_1st_NFRKB"/>
    <property type="match status" value="1"/>
</dbReference>
<keyword evidence="2" id="KW-0539">Nucleus</keyword>
<evidence type="ECO:0000256" key="3">
    <source>
        <dbReference type="SAM" id="MobiDB-lite"/>
    </source>
</evidence>
<reference evidence="5 6" key="1">
    <citation type="submission" date="2024-08" db="EMBL/GenBank/DDBJ databases">
        <authorList>
            <person name="Cucini C."/>
            <person name="Frati F."/>
        </authorList>
    </citation>
    <scope>NUCLEOTIDE SEQUENCE [LARGE SCALE GENOMIC DNA]</scope>
</reference>
<dbReference type="InterPro" id="IPR038106">
    <property type="entry name" value="NFRKB_winged_sf"/>
</dbReference>
<feature type="region of interest" description="Disordered" evidence="3">
    <location>
        <begin position="147"/>
        <end position="264"/>
    </location>
</feature>
<feature type="region of interest" description="Disordered" evidence="3">
    <location>
        <begin position="1927"/>
        <end position="1962"/>
    </location>
</feature>
<protein>
    <recommendedName>
        <fullName evidence="4">DEUBAD domain-containing protein</fullName>
    </recommendedName>
</protein>
<proteinExistence type="predicted"/>
<accession>A0ABP1PX47</accession>
<feature type="domain" description="DEUBAD" evidence="4">
    <location>
        <begin position="23"/>
        <end position="141"/>
    </location>
</feature>
<dbReference type="EMBL" id="CAXLJM020000014">
    <property type="protein sequence ID" value="CAL8081077.1"/>
    <property type="molecule type" value="Genomic_DNA"/>
</dbReference>
<feature type="compositionally biased region" description="Polar residues" evidence="3">
    <location>
        <begin position="306"/>
        <end position="323"/>
    </location>
</feature>
<feature type="compositionally biased region" description="Low complexity" evidence="3">
    <location>
        <begin position="1927"/>
        <end position="1953"/>
    </location>
</feature>
<organism evidence="5 6">
    <name type="scientific">Orchesella dallaii</name>
    <dbReference type="NCBI Taxonomy" id="48710"/>
    <lineage>
        <taxon>Eukaryota</taxon>
        <taxon>Metazoa</taxon>
        <taxon>Ecdysozoa</taxon>
        <taxon>Arthropoda</taxon>
        <taxon>Hexapoda</taxon>
        <taxon>Collembola</taxon>
        <taxon>Entomobryomorpha</taxon>
        <taxon>Entomobryoidea</taxon>
        <taxon>Orchesellidae</taxon>
        <taxon>Orchesellinae</taxon>
        <taxon>Orchesella</taxon>
    </lineage>
</organism>
<dbReference type="Proteomes" id="UP001642540">
    <property type="component" value="Unassembled WGS sequence"/>
</dbReference>
<dbReference type="PROSITE" id="PS51916">
    <property type="entry name" value="DEUBAD"/>
    <property type="match status" value="1"/>
</dbReference>
<feature type="region of interest" description="Disordered" evidence="3">
    <location>
        <begin position="306"/>
        <end position="349"/>
    </location>
</feature>
<dbReference type="CDD" id="cd21865">
    <property type="entry name" value="DEUBAD_NFRKB"/>
    <property type="match status" value="1"/>
</dbReference>
<sequence length="2002" mass="209827">MTTDPPEADFEDVRIGNWESRLPSAICTNKEIFDEIFSFDTWKTVLKPDQRDRIMKMLPPEVLKIPGAAEKAIEDLFSKSLTNFDSNPLDTFFDKLNNGHYDPEVVQTKTNIVREWKKESFRLRKHYHAKLLQDIVISREEHLKKFVPLPKKNGKKSVGSNNNNNISSKKNGKPAAVANNNNSNGTVGTNGVGGKGKGQKSETSVSIPASNSNRGKSSATESNKNKRSKDIALLSPPASKDSLAEGPSKKKAKQSSTKSKAANKKTKEIVIVTSQQAPPPSVSNLVTIGNGTVTQQKSVLLGSLTGSQQPETQGLSVRSQSTAPSPLPPSSLLESLTAPINPPPPIISNETLKSTFPKLFSMPSPTLLSSNVPSSSSSFFPSPVQSSPILASQLQAPSPISVNLSTITSLRSGNGSNASSPSASQSSITLNYTQAPASTITSHHHSKGLMDDESSSDEFEFETIEPTIGFSGSTLPSSKSTILSSSSNMKPIFNTTANKNCSSSSIQSTISTQQLASIQKCSLLTNCLTQPLSNNSSAAATAALANNILTSGSPNTMHQLSSPQQKIIVTTGLPGSSTGVSAQLHKFVPSTSLSSSSISTQKLIAHQSIGDGTCPIGVFQQRNVISASGTNHNLLTSSADTQALMSSIMSSKEIFASFGASLSSTHQLQHSTSSASVLPISVSLQSVAGGSQQVAQLKQAFIRASPATGLLNSSNISSLPQQQIMSLPPQQGSSLNTQSLQLPSGILSSKSSSASIPNLLDSDDLGLNLGSFSMGLGGMSLDMGVSEFDGSMGDLGMGGGVDNIKLEMDCGMDKMDDLSVLDGNPFDSIPNLSDELDGLDLDMVDGLCDFEVLLSDEKQYSSFFSLIRDVLCSTRDHRMTLVCLDKTIKKWALSPGAAVNPWYMRVGDWNSALTAALNFLAGNYQDVHPEDFVPYIEYKYKTKYYQWIGAGRDGDNNLTPLCNLWMDNLERLPPIRKAEGEGEEPEEEEDENEDSDTGGGEDAKKKSKRPLTPPPPRCTTDWTVRPSTLIEKDEFRAQEKSRFDNPHKAFTYRMHSYESVVGPVKGVYSSQTGITNKARGHSLLVDDRPPYVTILALVRDAVARLPNGEGTRSEICEMLRDSNFLAPEASSVTLNSVVSGALDRLHYERDPCVRYDSHKKSWIYLHRDRTQEQFERLHHNRSYTKSTKSRNNSNRKGRKGSSKSSQSSKDQPTIATSISSSSSSQCSISAMSSTESPLSTAASGTSTNTTTITSVVGNSSGGGIVTSVSSGSGLVTIPSVSTIAPKVQSINTLPQKQIGSGLASTSTSLAAVVKAQNSIATTSQVIINQPTTLTASIVNSVSTTRGIVSTSSGLSADMSKSIVANLQPTNVGDCSTSQQQPSLNDVFATSAGLRFQPMQSAVTATSTSSSIGSSILLNQNLIGQHNKLQQQPQSTFLQEQMAAVLPPQTSGPSTTRLLLQPTSPTTSVQVGQAQQQQVGPQALQVQVQNGGQVSTGSLLCTSSTASSPIVSQASTATAIAPGQFLLGSSAVLKLAGNIRLGEGLRLAQLRLPGTAGTIGAATSPLRLPQHRILLARGTIPGQPQAQGVLLGQTSTGQTVILSAASPTAGALGTLQHALAGGASAQLNQIALHASQQMDISSMQHGQSSGLTQQQSLQQSLSSSMFNQQTLSFTTTAGTTPHKFGIITNVPMGVSNAISSSSNTNSIVVSSGGATSAGVTQLQNSYTTRVISSQSQQQIVSSAVTLSSSSSASASSTSLPTTILAPVSSSTGHSHTGVGAPVQSSQNITLTNSQLSQQQLNLSAVVGGLSNTVQSASQGHVGSVQTVNLPIGMTSNAQQQQFHSLLGQLQAHQSSQQAGIGQAQGVPTVNQLTSPIIIRSAEGNLISFGIPSHLSHLALGRGVQGIKVIPFQAGKQTVLARIVAPSAPTASTITSGSTPSPLPPSTNVNVNPTSGAMTSVSIGSGTGLQQSLHTVMTSTSASGGGVATSTSASNNQSSGSGTS</sequence>
<evidence type="ECO:0000256" key="2">
    <source>
        <dbReference type="ARBA" id="ARBA00023242"/>
    </source>
</evidence>
<feature type="compositionally biased region" description="Polar residues" evidence="3">
    <location>
        <begin position="201"/>
        <end position="222"/>
    </location>
</feature>
<dbReference type="InterPro" id="IPR025220">
    <property type="entry name" value="NFRKB_WH_1"/>
</dbReference>
<evidence type="ECO:0000256" key="1">
    <source>
        <dbReference type="ARBA" id="ARBA00004123"/>
    </source>
</evidence>
<comment type="subcellular location">
    <subcellularLocation>
        <location evidence="1">Nucleus</location>
    </subcellularLocation>
</comment>
<feature type="region of interest" description="Disordered" evidence="3">
    <location>
        <begin position="1974"/>
        <end position="2002"/>
    </location>
</feature>
<feature type="compositionally biased region" description="Low complexity" evidence="3">
    <location>
        <begin position="1202"/>
        <end position="1249"/>
    </location>
</feature>
<gene>
    <name evidence="5" type="ORF">ODALV1_LOCUS4829</name>
</gene>
<dbReference type="Gene3D" id="1.10.10.2430">
    <property type="entry name" value="NFRKB winged helix-like domain"/>
    <property type="match status" value="1"/>
</dbReference>
<keyword evidence="6" id="KW-1185">Reference proteome</keyword>
<comment type="caution">
    <text evidence="5">The sequence shown here is derived from an EMBL/GenBank/DDBJ whole genome shotgun (WGS) entry which is preliminary data.</text>
</comment>
<name>A0ABP1PX47_9HEXA</name>
<dbReference type="InterPro" id="IPR057748">
    <property type="entry name" value="NFRKB_WH_2"/>
</dbReference>
<feature type="region of interest" description="Disordered" evidence="3">
    <location>
        <begin position="1175"/>
        <end position="1249"/>
    </location>
</feature>
<feature type="region of interest" description="Disordered" evidence="3">
    <location>
        <begin position="978"/>
        <end position="1025"/>
    </location>
</feature>
<feature type="region of interest" description="Disordered" evidence="3">
    <location>
        <begin position="1638"/>
        <end position="1658"/>
    </location>
</feature>
<evidence type="ECO:0000313" key="5">
    <source>
        <dbReference type="EMBL" id="CAL8081077.1"/>
    </source>
</evidence>
<dbReference type="InterPro" id="IPR044867">
    <property type="entry name" value="DEUBAD_dom"/>
</dbReference>
<feature type="compositionally biased region" description="Low complexity" evidence="3">
    <location>
        <begin position="1976"/>
        <end position="2002"/>
    </location>
</feature>
<feature type="compositionally biased region" description="Low complexity" evidence="3">
    <location>
        <begin position="156"/>
        <end position="169"/>
    </location>
</feature>
<feature type="compositionally biased region" description="Low complexity" evidence="3">
    <location>
        <begin position="1643"/>
        <end position="1658"/>
    </location>
</feature>
<evidence type="ECO:0000313" key="6">
    <source>
        <dbReference type="Proteomes" id="UP001642540"/>
    </source>
</evidence>
<evidence type="ECO:0000259" key="4">
    <source>
        <dbReference type="PROSITE" id="PS51916"/>
    </source>
</evidence>
<feature type="compositionally biased region" description="Acidic residues" evidence="3">
    <location>
        <begin position="981"/>
        <end position="996"/>
    </location>
</feature>
<dbReference type="Pfam" id="PF25793">
    <property type="entry name" value="WHD_2nd_NFRKB"/>
    <property type="match status" value="1"/>
</dbReference>
<dbReference type="PANTHER" id="PTHR13052">
    <property type="entry name" value="NFRKB-RELATED"/>
    <property type="match status" value="1"/>
</dbReference>
<dbReference type="InterPro" id="IPR024867">
    <property type="entry name" value="NFRKB"/>
</dbReference>
<dbReference type="PANTHER" id="PTHR13052:SF3">
    <property type="entry name" value="NUCLEAR FACTOR RELATED TO KAPPA-B-BINDING PROTEIN"/>
    <property type="match status" value="1"/>
</dbReference>